<evidence type="ECO:0000256" key="2">
    <source>
        <dbReference type="ARBA" id="ARBA00009347"/>
    </source>
</evidence>
<sequence length="368" mass="38212">MSTPTDELAELHGDLAAVARDVLGATPGGVADWRVVASAGWLGLEVPGALDGADATFAEVAVVLREIGRAAARGGYPAVAGLAIAALDATVTCEARDRMVRHTVAGESVPIIVLEGERLCGNRFHLETTPHGRFVLGGSADFVLDAPAADHLLVPVVTPDGRGRLVVVDPAATGVTVEPRPVVDDTRTFGRVAAVDVDVAAEAVWPIRAGIGDLPGLLRDRAAVAVACDSLGLAEAMLDTTVAYVGVREQFGRKIGSFQAVKHACADMLVEITVARKLVDSAVRQVTDGTPGASVAAAMAASYSAEMAVRVAGKAMQLHGGIGYTWESGVHVYLKRATLNRSLFGSAARHRARIAERYRPLVATPPVG</sequence>
<organism evidence="8 9">
    <name type="scientific">Gordonia insulae</name>
    <dbReference type="NCBI Taxonomy" id="2420509"/>
    <lineage>
        <taxon>Bacteria</taxon>
        <taxon>Bacillati</taxon>
        <taxon>Actinomycetota</taxon>
        <taxon>Actinomycetes</taxon>
        <taxon>Mycobacteriales</taxon>
        <taxon>Gordoniaceae</taxon>
        <taxon>Gordonia</taxon>
    </lineage>
</organism>
<comment type="similarity">
    <text evidence="2">Belongs to the acyl-CoA dehydrogenase family.</text>
</comment>
<keyword evidence="5 8" id="KW-0560">Oxidoreductase</keyword>
<dbReference type="SUPFAM" id="SSF56645">
    <property type="entry name" value="Acyl-CoA dehydrogenase NM domain-like"/>
    <property type="match status" value="1"/>
</dbReference>
<dbReference type="AlphaFoldDB" id="A0A3G8JLP4"/>
<evidence type="ECO:0000256" key="4">
    <source>
        <dbReference type="ARBA" id="ARBA00022827"/>
    </source>
</evidence>
<name>A0A3G8JLP4_9ACTN</name>
<proteinExistence type="inferred from homology"/>
<dbReference type="InterPro" id="IPR037069">
    <property type="entry name" value="AcylCoA_DH/ox_N_sf"/>
</dbReference>
<comment type="cofactor">
    <cofactor evidence="1">
        <name>FAD</name>
        <dbReference type="ChEBI" id="CHEBI:57692"/>
    </cofactor>
</comment>
<dbReference type="Pfam" id="PF02771">
    <property type="entry name" value="Acyl-CoA_dh_N"/>
    <property type="match status" value="1"/>
</dbReference>
<keyword evidence="9" id="KW-1185">Reference proteome</keyword>
<dbReference type="EC" id="1.3.1.108" evidence="8"/>
<evidence type="ECO:0000259" key="7">
    <source>
        <dbReference type="Pfam" id="PF02771"/>
    </source>
</evidence>
<dbReference type="OrthoDB" id="8677713at2"/>
<dbReference type="InterPro" id="IPR013786">
    <property type="entry name" value="AcylCoA_DH/ox_N"/>
</dbReference>
<dbReference type="KEGG" id="gom:D7316_01724"/>
<keyword evidence="3" id="KW-0285">Flavoprotein</keyword>
<evidence type="ECO:0000256" key="1">
    <source>
        <dbReference type="ARBA" id="ARBA00001974"/>
    </source>
</evidence>
<dbReference type="Gene3D" id="2.40.110.10">
    <property type="entry name" value="Butyryl-CoA Dehydrogenase, subunit A, domain 2"/>
    <property type="match status" value="1"/>
</dbReference>
<gene>
    <name evidence="8" type="primary">carC_2</name>
    <name evidence="8" type="ORF">D7316_01724</name>
</gene>
<dbReference type="GO" id="GO:0003995">
    <property type="term" value="F:acyl-CoA dehydrogenase activity"/>
    <property type="evidence" value="ECO:0007669"/>
    <property type="project" value="TreeGrafter"/>
</dbReference>
<evidence type="ECO:0000256" key="3">
    <source>
        <dbReference type="ARBA" id="ARBA00022630"/>
    </source>
</evidence>
<reference evidence="8 9" key="1">
    <citation type="submission" date="2018-11" db="EMBL/GenBank/DDBJ databases">
        <title>Gordonia insulae sp. nov., isolated from an island soil.</title>
        <authorList>
            <person name="Kim Y.S."/>
            <person name="Kim S.B."/>
        </authorList>
    </citation>
    <scope>NUCLEOTIDE SEQUENCE [LARGE SCALE GENOMIC DNA]</scope>
    <source>
        <strain evidence="8 9">MMS17-SY073</strain>
    </source>
</reference>
<feature type="domain" description="Acyl-CoA dehydrogenase/oxidase N-terminal" evidence="7">
    <location>
        <begin position="33"/>
        <end position="107"/>
    </location>
</feature>
<evidence type="ECO:0000259" key="6">
    <source>
        <dbReference type="Pfam" id="PF00441"/>
    </source>
</evidence>
<dbReference type="RefSeq" id="WP_124707896.1">
    <property type="nucleotide sequence ID" value="NZ_CP033972.1"/>
</dbReference>
<dbReference type="Gene3D" id="1.10.540.10">
    <property type="entry name" value="Acyl-CoA dehydrogenase/oxidase, N-terminal domain"/>
    <property type="match status" value="1"/>
</dbReference>
<dbReference type="PANTHER" id="PTHR43884:SF20">
    <property type="entry name" value="ACYL-COA DEHYDROGENASE FADE28"/>
    <property type="match status" value="1"/>
</dbReference>
<dbReference type="Gene3D" id="1.20.140.10">
    <property type="entry name" value="Butyryl-CoA Dehydrogenase, subunit A, domain 3"/>
    <property type="match status" value="1"/>
</dbReference>
<dbReference type="Proteomes" id="UP000271469">
    <property type="component" value="Chromosome"/>
</dbReference>
<dbReference type="InterPro" id="IPR009075">
    <property type="entry name" value="AcylCo_DH/oxidase_C"/>
</dbReference>
<protein>
    <submittedName>
        <fullName evidence="8">Caffeyl-CoA reductase-Etf complex subunit CarC</fullName>
        <ecNumber evidence="8">1.3.1.108</ecNumber>
    </submittedName>
</protein>
<accession>A0A3G8JLP4</accession>
<keyword evidence="4" id="KW-0274">FAD</keyword>
<dbReference type="GO" id="GO:0050660">
    <property type="term" value="F:flavin adenine dinucleotide binding"/>
    <property type="evidence" value="ECO:0007669"/>
    <property type="project" value="InterPro"/>
</dbReference>
<dbReference type="InterPro" id="IPR009100">
    <property type="entry name" value="AcylCoA_DH/oxidase_NM_dom_sf"/>
</dbReference>
<evidence type="ECO:0000256" key="5">
    <source>
        <dbReference type="ARBA" id="ARBA00023002"/>
    </source>
</evidence>
<evidence type="ECO:0000313" key="9">
    <source>
        <dbReference type="Proteomes" id="UP000271469"/>
    </source>
</evidence>
<dbReference type="InterPro" id="IPR046373">
    <property type="entry name" value="Acyl-CoA_Oxase/DH_mid-dom_sf"/>
</dbReference>
<dbReference type="PANTHER" id="PTHR43884">
    <property type="entry name" value="ACYL-COA DEHYDROGENASE"/>
    <property type="match status" value="1"/>
</dbReference>
<dbReference type="InterPro" id="IPR036250">
    <property type="entry name" value="AcylCo_DH-like_C"/>
</dbReference>
<dbReference type="SUPFAM" id="SSF47203">
    <property type="entry name" value="Acyl-CoA dehydrogenase C-terminal domain-like"/>
    <property type="match status" value="1"/>
</dbReference>
<dbReference type="Pfam" id="PF00441">
    <property type="entry name" value="Acyl-CoA_dh_1"/>
    <property type="match status" value="1"/>
</dbReference>
<feature type="domain" description="Acyl-CoA dehydrogenase/oxidase C-terminal" evidence="6">
    <location>
        <begin position="223"/>
        <end position="357"/>
    </location>
</feature>
<dbReference type="EMBL" id="CP033972">
    <property type="protein sequence ID" value="AZG45130.1"/>
    <property type="molecule type" value="Genomic_DNA"/>
</dbReference>
<evidence type="ECO:0000313" key="8">
    <source>
        <dbReference type="EMBL" id="AZG45130.1"/>
    </source>
</evidence>